<dbReference type="EMBL" id="BAAATD010000004">
    <property type="protein sequence ID" value="GAA2599922.1"/>
    <property type="molecule type" value="Genomic_DNA"/>
</dbReference>
<dbReference type="InterPro" id="IPR025870">
    <property type="entry name" value="Glyoxalase-like_dom"/>
</dbReference>
<reference evidence="2 3" key="1">
    <citation type="journal article" date="2019" name="Int. J. Syst. Evol. Microbiol.">
        <title>The Global Catalogue of Microorganisms (GCM) 10K type strain sequencing project: providing services to taxonomists for standard genome sequencing and annotation.</title>
        <authorList>
            <consortium name="The Broad Institute Genomics Platform"/>
            <consortium name="The Broad Institute Genome Sequencing Center for Infectious Disease"/>
            <person name="Wu L."/>
            <person name="Ma J."/>
        </authorList>
    </citation>
    <scope>NUCLEOTIDE SEQUENCE [LARGE SCALE GENOMIC DNA]</scope>
    <source>
        <strain evidence="2 3">JCM 6833</strain>
    </source>
</reference>
<dbReference type="Proteomes" id="UP001501509">
    <property type="component" value="Unassembled WGS sequence"/>
</dbReference>
<keyword evidence="3" id="KW-1185">Reference proteome</keyword>
<sequence>MTDLALDHLVYAAPDLKAAVSDIAARTGVTPVEGGPHPGLGTRNQLLGLGGNAYLEIIGPDPDQPDPEGPRPFGIDDLAAPALVAWAAGTTELEASIERARAAGRDPGPVSGMSRLRPDGELLSWRLTPPRTGVLPFLIDWGETPHPAGALPVVPLRSFEAVHPDPDAVRGELASLGVELTVRRGPGVALIARLDGPVGTVTLD</sequence>
<proteinExistence type="predicted"/>
<dbReference type="RefSeq" id="WP_344542406.1">
    <property type="nucleotide sequence ID" value="NZ_BAAATD010000004.1"/>
</dbReference>
<dbReference type="PROSITE" id="PS51819">
    <property type="entry name" value="VOC"/>
    <property type="match status" value="1"/>
</dbReference>
<organism evidence="2 3">
    <name type="scientific">Actinomadura fulvescens</name>
    <dbReference type="NCBI Taxonomy" id="46160"/>
    <lineage>
        <taxon>Bacteria</taxon>
        <taxon>Bacillati</taxon>
        <taxon>Actinomycetota</taxon>
        <taxon>Actinomycetes</taxon>
        <taxon>Streptosporangiales</taxon>
        <taxon>Thermomonosporaceae</taxon>
        <taxon>Actinomadura</taxon>
    </lineage>
</organism>
<evidence type="ECO:0000259" key="1">
    <source>
        <dbReference type="PROSITE" id="PS51819"/>
    </source>
</evidence>
<protein>
    <submittedName>
        <fullName evidence="2">VOC family protein</fullName>
    </submittedName>
</protein>
<dbReference type="PANTHER" id="PTHR40265:SF1">
    <property type="entry name" value="GLYOXALASE-LIKE DOMAIN-CONTAINING PROTEIN"/>
    <property type="match status" value="1"/>
</dbReference>
<gene>
    <name evidence="2" type="ORF">GCM10010411_36980</name>
</gene>
<evidence type="ECO:0000313" key="2">
    <source>
        <dbReference type="EMBL" id="GAA2599922.1"/>
    </source>
</evidence>
<name>A0ABN3PS64_9ACTN</name>
<dbReference type="PANTHER" id="PTHR40265">
    <property type="entry name" value="BLL2707 PROTEIN"/>
    <property type="match status" value="1"/>
</dbReference>
<dbReference type="Gene3D" id="3.10.180.10">
    <property type="entry name" value="2,3-Dihydroxybiphenyl 1,2-Dioxygenase, domain 1"/>
    <property type="match status" value="1"/>
</dbReference>
<comment type="caution">
    <text evidence="2">The sequence shown here is derived from an EMBL/GenBank/DDBJ whole genome shotgun (WGS) entry which is preliminary data.</text>
</comment>
<evidence type="ECO:0000313" key="3">
    <source>
        <dbReference type="Proteomes" id="UP001501509"/>
    </source>
</evidence>
<dbReference type="InterPro" id="IPR037523">
    <property type="entry name" value="VOC_core"/>
</dbReference>
<accession>A0ABN3PS64</accession>
<dbReference type="InterPro" id="IPR029068">
    <property type="entry name" value="Glyas_Bleomycin-R_OHBP_Dase"/>
</dbReference>
<dbReference type="SUPFAM" id="SSF54593">
    <property type="entry name" value="Glyoxalase/Bleomycin resistance protein/Dihydroxybiphenyl dioxygenase"/>
    <property type="match status" value="1"/>
</dbReference>
<feature type="domain" description="VOC" evidence="1">
    <location>
        <begin position="5"/>
        <end position="151"/>
    </location>
</feature>
<dbReference type="Pfam" id="PF13468">
    <property type="entry name" value="Glyoxalase_3"/>
    <property type="match status" value="1"/>
</dbReference>